<protein>
    <submittedName>
        <fullName evidence="1">Uncharacterized protein</fullName>
    </submittedName>
</protein>
<reference evidence="1" key="1">
    <citation type="journal article" date="2009" name="Plant Mol. Biol.">
        <title>Insights into corn genes derived from large-scale cDNA sequencing.</title>
        <authorList>
            <person name="Alexandrov N.N."/>
            <person name="Brover V.V."/>
            <person name="Freidin S."/>
            <person name="Troukhan M.E."/>
            <person name="Tatarinova T.V."/>
            <person name="Zhang H."/>
            <person name="Swaller T.J."/>
            <person name="Lu Y.P."/>
            <person name="Bouck J."/>
            <person name="Flavell R.B."/>
            <person name="Feldmann K.A."/>
        </authorList>
    </citation>
    <scope>NUCLEOTIDE SEQUENCE</scope>
</reference>
<proteinExistence type="evidence at transcript level"/>
<accession>B6SN31</accession>
<organism evidence="1">
    <name type="scientific">Zea mays</name>
    <name type="common">Maize</name>
    <dbReference type="NCBI Taxonomy" id="4577"/>
    <lineage>
        <taxon>Eukaryota</taxon>
        <taxon>Viridiplantae</taxon>
        <taxon>Streptophyta</taxon>
        <taxon>Embryophyta</taxon>
        <taxon>Tracheophyta</taxon>
        <taxon>Spermatophyta</taxon>
        <taxon>Magnoliopsida</taxon>
        <taxon>Liliopsida</taxon>
        <taxon>Poales</taxon>
        <taxon>Poaceae</taxon>
        <taxon>PACMAD clade</taxon>
        <taxon>Panicoideae</taxon>
        <taxon>Andropogonodae</taxon>
        <taxon>Andropogoneae</taxon>
        <taxon>Tripsacinae</taxon>
        <taxon>Zea</taxon>
    </lineage>
</organism>
<dbReference type="AlphaFoldDB" id="B6SN31"/>
<dbReference type="EMBL" id="EU954146">
    <property type="protein sequence ID" value="ACG26264.1"/>
    <property type="molecule type" value="mRNA"/>
</dbReference>
<name>B6SN31_MAIZE</name>
<sequence>MFPNGHKEILPKTLLSQLLQPLFFVAVSAVWPGSGIMWPSADCQQSHVTLEF</sequence>
<evidence type="ECO:0000313" key="1">
    <source>
        <dbReference type="EMBL" id="ACG26264.1"/>
    </source>
</evidence>